<keyword evidence="3" id="KW-0732">Signal</keyword>
<dbReference type="InterPro" id="IPR002022">
    <property type="entry name" value="Pec_lyase"/>
</dbReference>
<dbReference type="RefSeq" id="WP_093728649.1">
    <property type="nucleotide sequence ID" value="NZ_FMZB01000015.1"/>
</dbReference>
<organism evidence="5 6">
    <name type="scientific">Terribacillus halophilus</name>
    <dbReference type="NCBI Taxonomy" id="361279"/>
    <lineage>
        <taxon>Bacteria</taxon>
        <taxon>Bacillati</taxon>
        <taxon>Bacillota</taxon>
        <taxon>Bacilli</taxon>
        <taxon>Bacillales</taxon>
        <taxon>Bacillaceae</taxon>
        <taxon>Terribacillus</taxon>
    </lineage>
</organism>
<dbReference type="Gene3D" id="2.160.20.10">
    <property type="entry name" value="Single-stranded right-handed beta-helix, Pectin lyase-like"/>
    <property type="match status" value="1"/>
</dbReference>
<comment type="similarity">
    <text evidence="2">Belongs to the polysaccharide lyase 1 family.</text>
</comment>
<dbReference type="OrthoDB" id="148600at2"/>
<dbReference type="EMBL" id="FMZB01000015">
    <property type="protein sequence ID" value="SDD62446.1"/>
    <property type="molecule type" value="Genomic_DNA"/>
</dbReference>
<protein>
    <submittedName>
        <fullName evidence="5">Pectate lyase</fullName>
    </submittedName>
</protein>
<dbReference type="InterPro" id="IPR012334">
    <property type="entry name" value="Pectin_lyas_fold"/>
</dbReference>
<dbReference type="Proteomes" id="UP000198666">
    <property type="component" value="Unassembled WGS sequence"/>
</dbReference>
<dbReference type="InterPro" id="IPR011050">
    <property type="entry name" value="Pectin_lyase_fold/virulence"/>
</dbReference>
<dbReference type="SMART" id="SM00656">
    <property type="entry name" value="Amb_all"/>
    <property type="match status" value="1"/>
</dbReference>
<keyword evidence="6" id="KW-1185">Reference proteome</keyword>
<gene>
    <name evidence="5" type="ORF">SAMN05421663_11550</name>
</gene>
<evidence type="ECO:0000259" key="4">
    <source>
        <dbReference type="SMART" id="SM00656"/>
    </source>
</evidence>
<keyword evidence="2" id="KW-0119">Carbohydrate metabolism</keyword>
<dbReference type="AlphaFoldDB" id="A0A1G6WBM0"/>
<keyword evidence="2" id="KW-0624">Polysaccharide degradation</keyword>
<keyword evidence="1 2" id="KW-0456">Lyase</keyword>
<dbReference type="PANTHER" id="PTHR31683">
    <property type="entry name" value="PECTATE LYASE 18-RELATED"/>
    <property type="match status" value="1"/>
</dbReference>
<proteinExistence type="inferred from homology"/>
<dbReference type="GO" id="GO:0000272">
    <property type="term" value="P:polysaccharide catabolic process"/>
    <property type="evidence" value="ECO:0007669"/>
    <property type="project" value="UniProtKB-KW"/>
</dbReference>
<dbReference type="PANTHER" id="PTHR31683:SF18">
    <property type="entry name" value="PECTATE LYASE 21-RELATED"/>
    <property type="match status" value="1"/>
</dbReference>
<dbReference type="Pfam" id="PF00544">
    <property type="entry name" value="Pectate_lyase_4"/>
    <property type="match status" value="2"/>
</dbReference>
<keyword evidence="2" id="KW-0964">Secreted</keyword>
<feature type="signal peptide" evidence="3">
    <location>
        <begin position="1"/>
        <end position="28"/>
    </location>
</feature>
<feature type="chain" id="PRO_5011723909" evidence="3">
    <location>
        <begin position="29"/>
        <end position="470"/>
    </location>
</feature>
<dbReference type="STRING" id="361279.SAMN05421663_11550"/>
<name>A0A1G6WBM0_9BACI</name>
<feature type="domain" description="Pectate lyase" evidence="4">
    <location>
        <begin position="79"/>
        <end position="350"/>
    </location>
</feature>
<dbReference type="InterPro" id="IPR045032">
    <property type="entry name" value="PEL"/>
</dbReference>
<reference evidence="6" key="1">
    <citation type="submission" date="2016-10" db="EMBL/GenBank/DDBJ databases">
        <authorList>
            <person name="Varghese N."/>
            <person name="Submissions S."/>
        </authorList>
    </citation>
    <scope>NUCLEOTIDE SEQUENCE [LARGE SCALE GENOMIC DNA]</scope>
    <source>
        <strain evidence="6">DSM 21620</strain>
    </source>
</reference>
<accession>A0A1G6WBM0</accession>
<dbReference type="SUPFAM" id="SSF51126">
    <property type="entry name" value="Pectin lyase-like"/>
    <property type="match status" value="1"/>
</dbReference>
<evidence type="ECO:0000256" key="3">
    <source>
        <dbReference type="SAM" id="SignalP"/>
    </source>
</evidence>
<dbReference type="GO" id="GO:0005576">
    <property type="term" value="C:extracellular region"/>
    <property type="evidence" value="ECO:0007669"/>
    <property type="project" value="UniProtKB-SubCell"/>
</dbReference>
<evidence type="ECO:0000256" key="1">
    <source>
        <dbReference type="ARBA" id="ARBA00023239"/>
    </source>
</evidence>
<evidence type="ECO:0000313" key="5">
    <source>
        <dbReference type="EMBL" id="SDD62446.1"/>
    </source>
</evidence>
<evidence type="ECO:0000313" key="6">
    <source>
        <dbReference type="Proteomes" id="UP000198666"/>
    </source>
</evidence>
<evidence type="ECO:0000256" key="2">
    <source>
        <dbReference type="RuleBase" id="RU361173"/>
    </source>
</evidence>
<comment type="subcellular location">
    <subcellularLocation>
        <location evidence="2">Secreted</location>
    </subcellularLocation>
</comment>
<dbReference type="GO" id="GO:0030570">
    <property type="term" value="F:pectate lyase activity"/>
    <property type="evidence" value="ECO:0007669"/>
    <property type="project" value="InterPro"/>
</dbReference>
<sequence length="470" mass="51485">MKRVIKWMIWACLAVILSTLPFNQTVHAENNYNLTGFAQGTTGGGVLEETDPAYKKVYNATDLAKALKKGSNVKVIEIMNDLDLGWNELPSSAKTSPFSQHNTPLTHPVLKESGVSKLAIDSFDGLTIFSKNGSKIKHAGIIIKRSKNIIIRNLEFDELWEWDESTKGDYDRNDWDYITIEGASEGVWIDHSTFNKAYDGIVDVKKGSNGVTISWSAFKGDDKGSNSWVTQQINAMEKNKASYPMYGYLRSSAVGLSKNDIIDIAAGQKKSHLIGASSFASDNADLEITLHHNYYENIQDRIPRLRGGNAHAYNIVMNNTGLVEAKNRITSSMSKAIKSKGYHFTVTNNGAISTEGGALLLEKSVIKDVTQPMKNNQKDAADSSYTGKILALDTIYSNDGDTFRGDSTTSGSPLAPEPAPAITFSWNGFSKLPYSYSTDDPANLINQLTASDGAGAGKLNRSVFDWMDTK</sequence>